<feature type="signal peptide" evidence="3">
    <location>
        <begin position="1"/>
        <end position="30"/>
    </location>
</feature>
<keyword evidence="3" id="KW-0732">Signal</keyword>
<dbReference type="Proteomes" id="UP000006727">
    <property type="component" value="Chromosome 4"/>
</dbReference>
<keyword evidence="2" id="KW-0812">Transmembrane</keyword>
<evidence type="ECO:0000313" key="5">
    <source>
        <dbReference type="EnsemblPlants" id="Pp3c4_16120V3.1"/>
    </source>
</evidence>
<evidence type="ECO:0000256" key="1">
    <source>
        <dbReference type="SAM" id="MobiDB-lite"/>
    </source>
</evidence>
<keyword evidence="2" id="KW-1133">Transmembrane helix</keyword>
<feature type="chain" id="PRO_5014297808" evidence="3">
    <location>
        <begin position="31"/>
        <end position="199"/>
    </location>
</feature>
<dbReference type="AlphaFoldDB" id="A9RJY6"/>
<evidence type="ECO:0000313" key="4">
    <source>
        <dbReference type="EMBL" id="PNR55394.1"/>
    </source>
</evidence>
<dbReference type="PaxDb" id="3218-PP1S13_319V6.1"/>
<reference evidence="5" key="3">
    <citation type="submission" date="2020-12" db="UniProtKB">
        <authorList>
            <consortium name="EnsemblPlants"/>
        </authorList>
    </citation>
    <scope>IDENTIFICATION</scope>
</reference>
<dbReference type="OrthoDB" id="2019675at2759"/>
<dbReference type="RefSeq" id="XP_024372773.1">
    <property type="nucleotide sequence ID" value="XM_024517005.2"/>
</dbReference>
<dbReference type="OMA" id="CIPPVNE"/>
<reference evidence="4 6" key="1">
    <citation type="journal article" date="2008" name="Science">
        <title>The Physcomitrella genome reveals evolutionary insights into the conquest of land by plants.</title>
        <authorList>
            <person name="Rensing S."/>
            <person name="Lang D."/>
            <person name="Zimmer A."/>
            <person name="Terry A."/>
            <person name="Salamov A."/>
            <person name="Shapiro H."/>
            <person name="Nishiyama T."/>
            <person name="Perroud P.-F."/>
            <person name="Lindquist E."/>
            <person name="Kamisugi Y."/>
            <person name="Tanahashi T."/>
            <person name="Sakakibara K."/>
            <person name="Fujita T."/>
            <person name="Oishi K."/>
            <person name="Shin-I T."/>
            <person name="Kuroki Y."/>
            <person name="Toyoda A."/>
            <person name="Suzuki Y."/>
            <person name="Hashimoto A."/>
            <person name="Yamaguchi K."/>
            <person name="Sugano A."/>
            <person name="Kohara Y."/>
            <person name="Fujiyama A."/>
            <person name="Anterola A."/>
            <person name="Aoki S."/>
            <person name="Ashton N."/>
            <person name="Barbazuk W.B."/>
            <person name="Barker E."/>
            <person name="Bennetzen J."/>
            <person name="Bezanilla M."/>
            <person name="Blankenship R."/>
            <person name="Cho S.H."/>
            <person name="Dutcher S."/>
            <person name="Estelle M."/>
            <person name="Fawcett J.A."/>
            <person name="Gundlach H."/>
            <person name="Hanada K."/>
            <person name="Heyl A."/>
            <person name="Hicks K.A."/>
            <person name="Hugh J."/>
            <person name="Lohr M."/>
            <person name="Mayer K."/>
            <person name="Melkozernov A."/>
            <person name="Murata T."/>
            <person name="Nelson D."/>
            <person name="Pils B."/>
            <person name="Prigge M."/>
            <person name="Reiss B."/>
            <person name="Renner T."/>
            <person name="Rombauts S."/>
            <person name="Rushton P."/>
            <person name="Sanderfoot A."/>
            <person name="Schween G."/>
            <person name="Shiu S.-H."/>
            <person name="Stueber K."/>
            <person name="Theodoulou F.L."/>
            <person name="Tu H."/>
            <person name="Van de Peer Y."/>
            <person name="Verrier P.J."/>
            <person name="Waters E."/>
            <person name="Wood A."/>
            <person name="Yang L."/>
            <person name="Cove D."/>
            <person name="Cuming A."/>
            <person name="Hasebe M."/>
            <person name="Lucas S."/>
            <person name="Mishler D.B."/>
            <person name="Reski R."/>
            <person name="Grigoriev I."/>
            <person name="Quatrano R.S."/>
            <person name="Boore J.L."/>
        </authorList>
    </citation>
    <scope>NUCLEOTIDE SEQUENCE [LARGE SCALE GENOMIC DNA]</scope>
    <source>
        <strain evidence="5 6">cv. Gransden 2004</strain>
    </source>
</reference>
<keyword evidence="6" id="KW-1185">Reference proteome</keyword>
<dbReference type="EMBL" id="ABEU02000004">
    <property type="protein sequence ID" value="PNR55394.1"/>
    <property type="molecule type" value="Genomic_DNA"/>
</dbReference>
<dbReference type="Gramene" id="Pp3c4_16120V3.1">
    <property type="protein sequence ID" value="Pp3c4_16120V3.1"/>
    <property type="gene ID" value="Pp3c4_16120"/>
</dbReference>
<dbReference type="HOGENOM" id="CLU_1374235_0_0_1"/>
<keyword evidence="2" id="KW-0472">Membrane</keyword>
<accession>A9RJY6</accession>
<evidence type="ECO:0000256" key="3">
    <source>
        <dbReference type="SAM" id="SignalP"/>
    </source>
</evidence>
<reference evidence="4 6" key="2">
    <citation type="journal article" date="2018" name="Plant J.">
        <title>The Physcomitrella patens chromosome-scale assembly reveals moss genome structure and evolution.</title>
        <authorList>
            <person name="Lang D."/>
            <person name="Ullrich K.K."/>
            <person name="Murat F."/>
            <person name="Fuchs J."/>
            <person name="Jenkins J."/>
            <person name="Haas F.B."/>
            <person name="Piednoel M."/>
            <person name="Gundlach H."/>
            <person name="Van Bel M."/>
            <person name="Meyberg R."/>
            <person name="Vives C."/>
            <person name="Morata J."/>
            <person name="Symeonidi A."/>
            <person name="Hiss M."/>
            <person name="Muchero W."/>
            <person name="Kamisugi Y."/>
            <person name="Saleh O."/>
            <person name="Blanc G."/>
            <person name="Decker E.L."/>
            <person name="van Gessel N."/>
            <person name="Grimwood J."/>
            <person name="Hayes R.D."/>
            <person name="Graham S.W."/>
            <person name="Gunter L.E."/>
            <person name="McDaniel S.F."/>
            <person name="Hoernstein S.N.W."/>
            <person name="Larsson A."/>
            <person name="Li F.W."/>
            <person name="Perroud P.F."/>
            <person name="Phillips J."/>
            <person name="Ranjan P."/>
            <person name="Rokshar D.S."/>
            <person name="Rothfels C.J."/>
            <person name="Schneider L."/>
            <person name="Shu S."/>
            <person name="Stevenson D.W."/>
            <person name="Thummler F."/>
            <person name="Tillich M."/>
            <person name="Villarreal Aguilar J.C."/>
            <person name="Widiez T."/>
            <person name="Wong G.K."/>
            <person name="Wymore A."/>
            <person name="Zhang Y."/>
            <person name="Zimmer A.D."/>
            <person name="Quatrano R.S."/>
            <person name="Mayer K.F.X."/>
            <person name="Goodstein D."/>
            <person name="Casacuberta J.M."/>
            <person name="Vandepoele K."/>
            <person name="Reski R."/>
            <person name="Cuming A.C."/>
            <person name="Tuskan G.A."/>
            <person name="Maumus F."/>
            <person name="Salse J."/>
            <person name="Schmutz J."/>
            <person name="Rensing S.A."/>
        </authorList>
    </citation>
    <scope>NUCLEOTIDE SEQUENCE [LARGE SCALE GENOMIC DNA]</scope>
    <source>
        <strain evidence="5 6">cv. Gransden 2004</strain>
    </source>
</reference>
<dbReference type="PANTHER" id="PTHR36336:SF1">
    <property type="entry name" value="OS09G0560400 PROTEIN"/>
    <property type="match status" value="1"/>
</dbReference>
<dbReference type="eggNOG" id="ENOG502S01C">
    <property type="taxonomic scope" value="Eukaryota"/>
</dbReference>
<dbReference type="Gramene" id="Pp3c4_16120V3.3">
    <property type="protein sequence ID" value="Pp3c4_16120V3.3"/>
    <property type="gene ID" value="Pp3c4_16120"/>
</dbReference>
<evidence type="ECO:0000256" key="2">
    <source>
        <dbReference type="SAM" id="Phobius"/>
    </source>
</evidence>
<dbReference type="GeneID" id="112280984"/>
<name>A9RJY6_PHYPA</name>
<dbReference type="EnsemblPlants" id="Pp3c4_16120V3.3">
    <property type="protein sequence ID" value="Pp3c4_16120V3.3"/>
    <property type="gene ID" value="Pp3c4_16120"/>
</dbReference>
<protein>
    <submittedName>
        <fullName evidence="4 5">Uncharacterized protein</fullName>
    </submittedName>
</protein>
<dbReference type="EnsemblPlants" id="Pp3c4_16120V3.2">
    <property type="protein sequence ID" value="Pp3c4_16120V3.2"/>
    <property type="gene ID" value="Pp3c4_16120"/>
</dbReference>
<proteinExistence type="predicted"/>
<organism evidence="4">
    <name type="scientific">Physcomitrium patens</name>
    <name type="common">Spreading-leaved earth moss</name>
    <name type="synonym">Physcomitrella patens</name>
    <dbReference type="NCBI Taxonomy" id="3218"/>
    <lineage>
        <taxon>Eukaryota</taxon>
        <taxon>Viridiplantae</taxon>
        <taxon>Streptophyta</taxon>
        <taxon>Embryophyta</taxon>
        <taxon>Bryophyta</taxon>
        <taxon>Bryophytina</taxon>
        <taxon>Bryopsida</taxon>
        <taxon>Funariidae</taxon>
        <taxon>Funariales</taxon>
        <taxon>Funariaceae</taxon>
        <taxon>Physcomitrium</taxon>
    </lineage>
</organism>
<dbReference type="PANTHER" id="PTHR36336">
    <property type="entry name" value="OS09G0560400 PROTEIN"/>
    <property type="match status" value="1"/>
</dbReference>
<evidence type="ECO:0000313" key="6">
    <source>
        <dbReference type="Proteomes" id="UP000006727"/>
    </source>
</evidence>
<dbReference type="EnsemblPlants" id="Pp3c4_16120V3.1">
    <property type="protein sequence ID" value="Pp3c4_16120V3.1"/>
    <property type="gene ID" value="Pp3c4_16120"/>
</dbReference>
<dbReference type="Gramene" id="Pp3c4_16120V3.2">
    <property type="protein sequence ID" value="Pp3c4_16120V3.2"/>
    <property type="gene ID" value="Pp3c4_16120"/>
</dbReference>
<sequence>MAQRYGVAKFVVGLMVAFLVFSPLLCSAWSDNREFMEQQGNSSFLCKSSGPCVSCSRPDKEANKFHCRSTGYHQSFKCREMKSAQKVEQNKHDMEGLSGKQTAHTDTDGNEVTGSHDRKLPSTEGHSAVETPSFKLEGGLKTYPTYKSCTPADLRNDKFSVLQFEAIALASFALCSPLVYYRRKHSFSGMTRIPTNARF</sequence>
<feature type="region of interest" description="Disordered" evidence="1">
    <location>
        <begin position="89"/>
        <end position="133"/>
    </location>
</feature>
<gene>
    <name evidence="5" type="primary">LOC112280984</name>
    <name evidence="4" type="ORF">PHYPA_006291</name>
</gene>
<feature type="transmembrane region" description="Helical" evidence="2">
    <location>
        <begin position="161"/>
        <end position="181"/>
    </location>
</feature>